<organism evidence="2 3">
    <name type="scientific">Blattamonas nauphoetae</name>
    <dbReference type="NCBI Taxonomy" id="2049346"/>
    <lineage>
        <taxon>Eukaryota</taxon>
        <taxon>Metamonada</taxon>
        <taxon>Preaxostyla</taxon>
        <taxon>Oxymonadida</taxon>
        <taxon>Blattamonas</taxon>
    </lineage>
</organism>
<evidence type="ECO:0000313" key="3">
    <source>
        <dbReference type="Proteomes" id="UP001281761"/>
    </source>
</evidence>
<name>A0ABQ9WX96_9EUKA</name>
<feature type="region of interest" description="Disordered" evidence="1">
    <location>
        <begin position="1"/>
        <end position="78"/>
    </location>
</feature>
<proteinExistence type="predicted"/>
<sequence length="137" mass="15135">MDVRERRKKSEKEGGEERQKTKRGRRARLLPHISLPVSIASDEADSTSTREHSGMQTDRASTQPTWTLATSSHQSPSFWTDTHDIVAFAQSMRRCRFVTARTAGDSGVAVESTVAAEAVEAETDDERAVEREGGGRC</sequence>
<accession>A0ABQ9WX96</accession>
<reference evidence="2 3" key="1">
    <citation type="journal article" date="2022" name="bioRxiv">
        <title>Genomics of Preaxostyla Flagellates Illuminates Evolutionary Transitions and the Path Towards Mitochondrial Loss.</title>
        <authorList>
            <person name="Novak L.V.F."/>
            <person name="Treitli S.C."/>
            <person name="Pyrih J."/>
            <person name="Halakuc P."/>
            <person name="Pipaliya S.V."/>
            <person name="Vacek V."/>
            <person name="Brzon O."/>
            <person name="Soukal P."/>
            <person name="Eme L."/>
            <person name="Dacks J.B."/>
            <person name="Karnkowska A."/>
            <person name="Elias M."/>
            <person name="Hampl V."/>
        </authorList>
    </citation>
    <scope>NUCLEOTIDE SEQUENCE [LARGE SCALE GENOMIC DNA]</scope>
    <source>
        <strain evidence="2">NAU3</strain>
        <tissue evidence="2">Gut</tissue>
    </source>
</reference>
<protein>
    <submittedName>
        <fullName evidence="2">Uncharacterized protein</fullName>
    </submittedName>
</protein>
<feature type="compositionally biased region" description="Polar residues" evidence="1">
    <location>
        <begin position="54"/>
        <end position="78"/>
    </location>
</feature>
<gene>
    <name evidence="2" type="ORF">BLNAU_20955</name>
</gene>
<evidence type="ECO:0000313" key="2">
    <source>
        <dbReference type="EMBL" id="KAK2944123.1"/>
    </source>
</evidence>
<feature type="compositionally biased region" description="Basic and acidic residues" evidence="1">
    <location>
        <begin position="1"/>
        <end position="19"/>
    </location>
</feature>
<keyword evidence="3" id="KW-1185">Reference proteome</keyword>
<evidence type="ECO:0000256" key="1">
    <source>
        <dbReference type="SAM" id="MobiDB-lite"/>
    </source>
</evidence>
<comment type="caution">
    <text evidence="2">The sequence shown here is derived from an EMBL/GenBank/DDBJ whole genome shotgun (WGS) entry which is preliminary data.</text>
</comment>
<feature type="compositionally biased region" description="Basic residues" evidence="1">
    <location>
        <begin position="20"/>
        <end position="29"/>
    </location>
</feature>
<dbReference type="Proteomes" id="UP001281761">
    <property type="component" value="Unassembled WGS sequence"/>
</dbReference>
<dbReference type="EMBL" id="JARBJD010000313">
    <property type="protein sequence ID" value="KAK2944123.1"/>
    <property type="molecule type" value="Genomic_DNA"/>
</dbReference>